<dbReference type="InterPro" id="IPR003598">
    <property type="entry name" value="Ig_sub2"/>
</dbReference>
<evidence type="ECO:0000256" key="3">
    <source>
        <dbReference type="ARBA" id="ARBA00022475"/>
    </source>
</evidence>
<dbReference type="SUPFAM" id="SSF56112">
    <property type="entry name" value="Protein kinase-like (PK-like)"/>
    <property type="match status" value="1"/>
</dbReference>
<keyword evidence="13" id="KW-1133">Transmembrane helix</keyword>
<feature type="domain" description="Ig-like" evidence="21">
    <location>
        <begin position="215"/>
        <end position="284"/>
    </location>
</feature>
<dbReference type="Pfam" id="PF07679">
    <property type="entry name" value="I-set"/>
    <property type="match status" value="1"/>
</dbReference>
<proteinExistence type="predicted"/>
<protein>
    <recommendedName>
        <fullName evidence="2">receptor protein-tyrosine kinase</fullName>
        <ecNumber evidence="2">2.7.10.1</ecNumber>
    </recommendedName>
</protein>
<evidence type="ECO:0000259" key="21">
    <source>
        <dbReference type="PROSITE" id="PS50835"/>
    </source>
</evidence>
<dbReference type="InterPro" id="IPR036179">
    <property type="entry name" value="Ig-like_dom_sf"/>
</dbReference>
<dbReference type="PROSITE" id="PS00240">
    <property type="entry name" value="RECEPTOR_TYR_KIN_III"/>
    <property type="match status" value="1"/>
</dbReference>
<keyword evidence="10 19" id="KW-0547">Nucleotide-binding</keyword>
<dbReference type="Gene3D" id="3.30.200.20">
    <property type="entry name" value="Phosphorylase Kinase, domain 1"/>
    <property type="match status" value="1"/>
</dbReference>
<comment type="caution">
    <text evidence="22">The sequence shown here is derived from an EMBL/GenBank/DDBJ whole genome shotgun (WGS) entry which is preliminary data.</text>
</comment>
<dbReference type="InterPro" id="IPR003599">
    <property type="entry name" value="Ig_sub"/>
</dbReference>
<keyword evidence="6" id="KW-0808">Transferase</keyword>
<keyword evidence="3" id="KW-1003">Cell membrane</keyword>
<evidence type="ECO:0000256" key="8">
    <source>
        <dbReference type="ARBA" id="ARBA00022729"/>
    </source>
</evidence>
<evidence type="ECO:0000256" key="17">
    <source>
        <dbReference type="ARBA" id="ARBA00023180"/>
    </source>
</evidence>
<comment type="subcellular location">
    <subcellularLocation>
        <location evidence="1">Cell membrane</location>
        <topology evidence="1">Single-pass type I membrane protein</topology>
    </subcellularLocation>
</comment>
<keyword evidence="5" id="KW-0037">Angiogenesis</keyword>
<dbReference type="PANTHER" id="PTHR24416:SF552">
    <property type="entry name" value="RECEPTOR PROTEIN-TYROSINE KINASE"/>
    <property type="match status" value="1"/>
</dbReference>
<organism evidence="22 23">
    <name type="scientific">Ranitomeya imitator</name>
    <name type="common">mimic poison frog</name>
    <dbReference type="NCBI Taxonomy" id="111125"/>
    <lineage>
        <taxon>Eukaryota</taxon>
        <taxon>Metazoa</taxon>
        <taxon>Chordata</taxon>
        <taxon>Craniata</taxon>
        <taxon>Vertebrata</taxon>
        <taxon>Euteleostomi</taxon>
        <taxon>Amphibia</taxon>
        <taxon>Batrachia</taxon>
        <taxon>Anura</taxon>
        <taxon>Neobatrachia</taxon>
        <taxon>Hyloidea</taxon>
        <taxon>Dendrobatidae</taxon>
        <taxon>Dendrobatinae</taxon>
        <taxon>Ranitomeya</taxon>
    </lineage>
</organism>
<evidence type="ECO:0000259" key="20">
    <source>
        <dbReference type="PROSITE" id="PS50011"/>
    </source>
</evidence>
<keyword evidence="4" id="KW-0597">Phosphoprotein</keyword>
<keyword evidence="18" id="KW-0393">Immunoglobulin domain</keyword>
<evidence type="ECO:0000256" key="12">
    <source>
        <dbReference type="ARBA" id="ARBA00022840"/>
    </source>
</evidence>
<feature type="binding site" evidence="19">
    <location>
        <position position="396"/>
    </location>
    <ligand>
        <name>ATP</name>
        <dbReference type="ChEBI" id="CHEBI:30616"/>
    </ligand>
</feature>
<dbReference type="Pfam" id="PF07714">
    <property type="entry name" value="PK_Tyr_Ser-Thr"/>
    <property type="match status" value="1"/>
</dbReference>
<evidence type="ECO:0000256" key="15">
    <source>
        <dbReference type="ARBA" id="ARBA00023137"/>
    </source>
</evidence>
<dbReference type="Pfam" id="PF13358">
    <property type="entry name" value="DDE_3"/>
    <property type="match status" value="1"/>
</dbReference>
<evidence type="ECO:0000256" key="11">
    <source>
        <dbReference type="ARBA" id="ARBA00022777"/>
    </source>
</evidence>
<dbReference type="InterPro" id="IPR050122">
    <property type="entry name" value="RTK"/>
</dbReference>
<reference evidence="22" key="1">
    <citation type="submission" date="2023-07" db="EMBL/GenBank/DDBJ databases">
        <authorList>
            <person name="Stuckert A."/>
        </authorList>
    </citation>
    <scope>NUCLEOTIDE SEQUENCE</scope>
</reference>
<evidence type="ECO:0000256" key="16">
    <source>
        <dbReference type="ARBA" id="ARBA00023157"/>
    </source>
</evidence>
<dbReference type="InterPro" id="IPR017441">
    <property type="entry name" value="Protein_kinase_ATP_BS"/>
</dbReference>
<keyword evidence="7" id="KW-0812">Transmembrane</keyword>
<dbReference type="Pfam" id="PF13927">
    <property type="entry name" value="Ig_3"/>
    <property type="match status" value="1"/>
</dbReference>
<evidence type="ECO:0000256" key="13">
    <source>
        <dbReference type="ARBA" id="ARBA00022989"/>
    </source>
</evidence>
<feature type="domain" description="Protein kinase" evidence="20">
    <location>
        <begin position="362"/>
        <end position="687"/>
    </location>
</feature>
<dbReference type="PROSITE" id="PS00107">
    <property type="entry name" value="PROTEIN_KINASE_ATP"/>
    <property type="match status" value="1"/>
</dbReference>
<evidence type="ECO:0000256" key="6">
    <source>
        <dbReference type="ARBA" id="ARBA00022679"/>
    </source>
</evidence>
<evidence type="ECO:0000313" key="23">
    <source>
        <dbReference type="Proteomes" id="UP001176940"/>
    </source>
</evidence>
<dbReference type="InterPro" id="IPR013098">
    <property type="entry name" value="Ig_I-set"/>
</dbReference>
<keyword evidence="12 19" id="KW-0067">ATP-binding</keyword>
<keyword evidence="15" id="KW-0829">Tyrosine-protein kinase</keyword>
<dbReference type="PANTHER" id="PTHR24416">
    <property type="entry name" value="TYROSINE-PROTEIN KINASE RECEPTOR"/>
    <property type="match status" value="1"/>
</dbReference>
<accession>A0ABN9L7Q6</accession>
<keyword evidence="17" id="KW-0325">Glycoprotein</keyword>
<dbReference type="InterPro" id="IPR001824">
    <property type="entry name" value="Tyr_kinase_rcpt_3_CS"/>
</dbReference>
<evidence type="ECO:0000256" key="2">
    <source>
        <dbReference type="ARBA" id="ARBA00011902"/>
    </source>
</evidence>
<keyword evidence="16" id="KW-1015">Disulfide bond</keyword>
<name>A0ABN9L7Q6_9NEOB</name>
<evidence type="ECO:0000256" key="1">
    <source>
        <dbReference type="ARBA" id="ARBA00004251"/>
    </source>
</evidence>
<keyword evidence="23" id="KW-1185">Reference proteome</keyword>
<dbReference type="Gene3D" id="3.30.420.10">
    <property type="entry name" value="Ribonuclease H-like superfamily/Ribonuclease H"/>
    <property type="match status" value="1"/>
</dbReference>
<dbReference type="SMART" id="SM00408">
    <property type="entry name" value="IGc2"/>
    <property type="match status" value="2"/>
</dbReference>
<dbReference type="EC" id="2.7.10.1" evidence="2"/>
<evidence type="ECO:0000256" key="7">
    <source>
        <dbReference type="ARBA" id="ARBA00022692"/>
    </source>
</evidence>
<dbReference type="Pfam" id="PF17988">
    <property type="entry name" value="VEGFR-2_TMD"/>
    <property type="match status" value="1"/>
</dbReference>
<feature type="domain" description="Ig-like" evidence="21">
    <location>
        <begin position="100"/>
        <end position="201"/>
    </location>
</feature>
<evidence type="ECO:0000313" key="22">
    <source>
        <dbReference type="EMBL" id="CAJ0935400.1"/>
    </source>
</evidence>
<evidence type="ECO:0000256" key="19">
    <source>
        <dbReference type="PROSITE-ProRule" id="PRU10141"/>
    </source>
</evidence>
<evidence type="ECO:0000256" key="4">
    <source>
        <dbReference type="ARBA" id="ARBA00022553"/>
    </source>
</evidence>
<dbReference type="InterPro" id="IPR036397">
    <property type="entry name" value="RNaseH_sf"/>
</dbReference>
<dbReference type="InterPro" id="IPR000719">
    <property type="entry name" value="Prot_kinase_dom"/>
</dbReference>
<dbReference type="InterPro" id="IPR011009">
    <property type="entry name" value="Kinase-like_dom_sf"/>
</dbReference>
<dbReference type="InterPro" id="IPR038717">
    <property type="entry name" value="Tc1-like_DDE_dom"/>
</dbReference>
<dbReference type="PROSITE" id="PS50835">
    <property type="entry name" value="IG_LIKE"/>
    <property type="match status" value="2"/>
</dbReference>
<evidence type="ECO:0000256" key="18">
    <source>
        <dbReference type="ARBA" id="ARBA00023319"/>
    </source>
</evidence>
<dbReference type="PROSITE" id="PS50011">
    <property type="entry name" value="PROTEIN_KINASE_DOM"/>
    <property type="match status" value="1"/>
</dbReference>
<dbReference type="SMART" id="SM00409">
    <property type="entry name" value="IG"/>
    <property type="match status" value="2"/>
</dbReference>
<evidence type="ECO:0000256" key="9">
    <source>
        <dbReference type="ARBA" id="ARBA00022737"/>
    </source>
</evidence>
<dbReference type="InterPro" id="IPR041348">
    <property type="entry name" value="VEGFR-2_TMD"/>
</dbReference>
<evidence type="ECO:0000256" key="5">
    <source>
        <dbReference type="ARBA" id="ARBA00022657"/>
    </source>
</evidence>
<keyword evidence="14" id="KW-0472">Membrane</keyword>
<dbReference type="Proteomes" id="UP001176940">
    <property type="component" value="Unassembled WGS sequence"/>
</dbReference>
<keyword evidence="11" id="KW-0418">Kinase</keyword>
<dbReference type="EMBL" id="CAUEEQ010011261">
    <property type="protein sequence ID" value="CAJ0935400.1"/>
    <property type="molecule type" value="Genomic_DNA"/>
</dbReference>
<gene>
    <name evidence="22" type="ORF">RIMI_LOCUS6314861</name>
</gene>
<dbReference type="SUPFAM" id="SSF48726">
    <property type="entry name" value="Immunoglobulin"/>
    <property type="match status" value="2"/>
</dbReference>
<sequence>MNGAMYCEILSANLLPSARALKMKRGWVFQHDNDPKHTARATKEWLRKKHFKVLEWPSQSPDLNPIENLWRELKVRVAKRKAKNITALEEICMEEWANIPTTVCGNLVKTYRKQIKSGVMTKEETKVLVGRDITLVCSAEKYLFNNLIWLYPSGDAVPPHLVELRHGMHTTRLLLTLRNVTKEQAGQYNCSAENHYTEEIVQRTSNLLVVDKQSPWVVQHLENTIVNSSSTLFLECKVNGNPSPTITWLKNGYVIKRASGITLLYNNSLMIERVKKDDEGLYECGEEKSNIEVIILVCTGVAATLFWLLLTLFIRKLKKPHASEIKTGYLSIIMDPDEMPLDEQCERLPYDSSKWEFPRDRLSLGKTLGHGAFGKVVEASAFGIDKGSTCKTVAVKMLKECATNNECKALMSELKILIHIGHHLNVVNLLGACTKPGGPLMVIVEYCKYGNLSNYLRSKRGDFIAYKVQIHYLYGYAQWLALLPCSAGVLGSNPTKDNICKEFVCSLRVCVGFLRALRFPPTLQRHTDREFRLLDWPKRESENPPGGAGFSFRKFYSANLASVMGLLSGGENLAPLSGFQHYLNNHVITNRISKQGRCLTLCNRRCSDLDNDPDRRSVAVWSLESCHTDSSPATNYAKSTGNQGKHRVTKRRAALSNPMFTLVTRANVKKKNRYILTFRCLSPVAVLSCTEAIAEASSGTRTPGVLPMISCLVPQLHVLRRCDSHVTCMENLCAVTVTQPRYMQLRLGTADYQELQTSGEDYEKHEEIVPKIIQIGARERSKLLKCTEIASPEVILTCILKIIFKILNKYIEKANVLMQEKKKKKTLKTNYT</sequence>
<dbReference type="InterPro" id="IPR013783">
    <property type="entry name" value="Ig-like_fold"/>
</dbReference>
<dbReference type="InterPro" id="IPR007110">
    <property type="entry name" value="Ig-like_dom"/>
</dbReference>
<evidence type="ECO:0000256" key="14">
    <source>
        <dbReference type="ARBA" id="ARBA00023136"/>
    </source>
</evidence>
<dbReference type="CDD" id="cd00096">
    <property type="entry name" value="Ig"/>
    <property type="match status" value="1"/>
</dbReference>
<evidence type="ECO:0000256" key="10">
    <source>
        <dbReference type="ARBA" id="ARBA00022741"/>
    </source>
</evidence>
<dbReference type="Gene3D" id="2.60.40.10">
    <property type="entry name" value="Immunoglobulins"/>
    <property type="match status" value="2"/>
</dbReference>
<dbReference type="InterPro" id="IPR001245">
    <property type="entry name" value="Ser-Thr/Tyr_kinase_cat_dom"/>
</dbReference>
<keyword evidence="9" id="KW-0677">Repeat</keyword>
<keyword evidence="8" id="KW-0732">Signal</keyword>